<dbReference type="PANTHER" id="PTHR34610:SF3">
    <property type="entry name" value="SSL7007 PROTEIN"/>
    <property type="match status" value="1"/>
</dbReference>
<dbReference type="NCBIfam" id="TIGR00305">
    <property type="entry name" value="putative toxin-antitoxin system toxin component, PIN family"/>
    <property type="match status" value="1"/>
</dbReference>
<keyword evidence="3" id="KW-1185">Reference proteome</keyword>
<dbReference type="InterPro" id="IPR029060">
    <property type="entry name" value="PIN-like_dom_sf"/>
</dbReference>
<dbReference type="CDD" id="cd09854">
    <property type="entry name" value="PIN_VapC-like"/>
    <property type="match status" value="1"/>
</dbReference>
<dbReference type="SUPFAM" id="SSF88723">
    <property type="entry name" value="PIN domain-like"/>
    <property type="match status" value="1"/>
</dbReference>
<sequence>MRILIDTNVLISAILFPSPNMNRLMDKIALEHTFVLPSHVMEELEVLFDTRFKGKKHLLKRFFAKYSYEYVYTPLDINPEDYPEIRDKTDLPILVTAIVAGVDLIITGDKDFFDIKTGDIEIELPVIITPKEFIEGIN</sequence>
<dbReference type="SMART" id="SM00670">
    <property type="entry name" value="PINc"/>
    <property type="match status" value="1"/>
</dbReference>
<gene>
    <name evidence="2" type="ORF">G5B42_11340</name>
</gene>
<evidence type="ECO:0000313" key="3">
    <source>
        <dbReference type="Proteomes" id="UP000657177"/>
    </source>
</evidence>
<name>A0A8J6LJS3_9FIRM</name>
<dbReference type="Gene3D" id="3.40.50.1010">
    <property type="entry name" value="5'-nuclease"/>
    <property type="match status" value="1"/>
</dbReference>
<comment type="caution">
    <text evidence="2">The sequence shown here is derived from an EMBL/GenBank/DDBJ whole genome shotgun (WGS) entry which is preliminary data.</text>
</comment>
<dbReference type="PANTHER" id="PTHR34610">
    <property type="entry name" value="SSL7007 PROTEIN"/>
    <property type="match status" value="1"/>
</dbReference>
<dbReference type="InterPro" id="IPR002716">
    <property type="entry name" value="PIN_dom"/>
</dbReference>
<evidence type="ECO:0000259" key="1">
    <source>
        <dbReference type="SMART" id="SM00670"/>
    </source>
</evidence>
<dbReference type="Proteomes" id="UP000657177">
    <property type="component" value="Unassembled WGS sequence"/>
</dbReference>
<proteinExistence type="predicted"/>
<reference evidence="2" key="1">
    <citation type="submission" date="2020-06" db="EMBL/GenBank/DDBJ databases">
        <title>Novel chitinolytic bacterium.</title>
        <authorList>
            <person name="Ungkulpasvich U."/>
            <person name="Kosugi A."/>
            <person name="Uke A."/>
        </authorList>
    </citation>
    <scope>NUCLEOTIDE SEQUENCE</scope>
    <source>
        <strain evidence="2">UUS1-1</strain>
    </source>
</reference>
<dbReference type="InterPro" id="IPR002850">
    <property type="entry name" value="PIN_toxin-like"/>
</dbReference>
<evidence type="ECO:0000313" key="2">
    <source>
        <dbReference type="EMBL" id="MBA2134120.1"/>
    </source>
</evidence>
<dbReference type="EMBL" id="JAAKDE010000060">
    <property type="protein sequence ID" value="MBA2134120.1"/>
    <property type="molecule type" value="Genomic_DNA"/>
</dbReference>
<organism evidence="2 3">
    <name type="scientific">Capillibacterium thermochitinicola</name>
    <dbReference type="NCBI Taxonomy" id="2699427"/>
    <lineage>
        <taxon>Bacteria</taxon>
        <taxon>Bacillati</taxon>
        <taxon>Bacillota</taxon>
        <taxon>Capillibacterium</taxon>
    </lineage>
</organism>
<dbReference type="RefSeq" id="WP_181340581.1">
    <property type="nucleotide sequence ID" value="NZ_JAAKDE010000060.1"/>
</dbReference>
<accession>A0A8J6LJS3</accession>
<protein>
    <submittedName>
        <fullName evidence="2">Putative toxin-antitoxin system toxin component, PIN family</fullName>
    </submittedName>
</protein>
<feature type="domain" description="PIN" evidence="1">
    <location>
        <begin position="1"/>
        <end position="114"/>
    </location>
</feature>
<dbReference type="AlphaFoldDB" id="A0A8J6LJS3"/>
<dbReference type="Pfam" id="PF13470">
    <property type="entry name" value="PIN_3"/>
    <property type="match status" value="1"/>
</dbReference>